<dbReference type="PANTHER" id="PTHR46230:SF7">
    <property type="entry name" value="BOLA-LIKE PROTEIN 1"/>
    <property type="match status" value="1"/>
</dbReference>
<dbReference type="PIRSF" id="PIRSF003113">
    <property type="entry name" value="BolA"/>
    <property type="match status" value="1"/>
</dbReference>
<dbReference type="InterPro" id="IPR036065">
    <property type="entry name" value="BolA-like_sf"/>
</dbReference>
<dbReference type="SUPFAM" id="SSF82657">
    <property type="entry name" value="BolA-like"/>
    <property type="match status" value="1"/>
</dbReference>
<evidence type="ECO:0000256" key="1">
    <source>
        <dbReference type="RuleBase" id="RU003860"/>
    </source>
</evidence>
<reference evidence="3" key="1">
    <citation type="submission" date="2016-10" db="EMBL/GenBank/DDBJ databases">
        <authorList>
            <person name="Varghese N."/>
            <person name="Submissions S."/>
        </authorList>
    </citation>
    <scope>NUCLEOTIDE SEQUENCE [LARGE SCALE GENOMIC DNA]</scope>
    <source>
        <strain evidence="3">CGMCC 1.6474</strain>
    </source>
</reference>
<keyword evidence="3" id="KW-1185">Reference proteome</keyword>
<dbReference type="Pfam" id="PF01722">
    <property type="entry name" value="BolA"/>
    <property type="match status" value="1"/>
</dbReference>
<dbReference type="InterPro" id="IPR002634">
    <property type="entry name" value="BolA"/>
</dbReference>
<evidence type="ECO:0000313" key="3">
    <source>
        <dbReference type="Proteomes" id="UP000198804"/>
    </source>
</evidence>
<sequence length="107" mass="11787">MPARETEKKPKGRSKMAETLRDWIAGRLSAELAPQALEVIDESHLHAGHAGARPEGETHFRLDVVSAAFDGKSRVERHRMVNTLLDEAFKRGLHALAVRARTPAEAG</sequence>
<evidence type="ECO:0000313" key="2">
    <source>
        <dbReference type="EMBL" id="SFK38985.1"/>
    </source>
</evidence>
<protein>
    <submittedName>
        <fullName evidence="2">BolA protein</fullName>
    </submittedName>
</protein>
<dbReference type="GO" id="GO:0016226">
    <property type="term" value="P:iron-sulfur cluster assembly"/>
    <property type="evidence" value="ECO:0007669"/>
    <property type="project" value="TreeGrafter"/>
</dbReference>
<dbReference type="Gene3D" id="3.30.300.90">
    <property type="entry name" value="BolA-like"/>
    <property type="match status" value="1"/>
</dbReference>
<gene>
    <name evidence="2" type="ORF">SAMN04488125_101505</name>
</gene>
<organism evidence="2 3">
    <name type="scientific">Methylorubrum salsuginis</name>
    <dbReference type="NCBI Taxonomy" id="414703"/>
    <lineage>
        <taxon>Bacteria</taxon>
        <taxon>Pseudomonadati</taxon>
        <taxon>Pseudomonadota</taxon>
        <taxon>Alphaproteobacteria</taxon>
        <taxon>Hyphomicrobiales</taxon>
        <taxon>Methylobacteriaceae</taxon>
        <taxon>Methylorubrum</taxon>
    </lineage>
</organism>
<dbReference type="EMBL" id="FOSV01000001">
    <property type="protein sequence ID" value="SFK38985.1"/>
    <property type="molecule type" value="Genomic_DNA"/>
</dbReference>
<proteinExistence type="inferred from homology"/>
<accession>A0A1I3Z4J3</accession>
<dbReference type="Proteomes" id="UP000198804">
    <property type="component" value="Unassembled WGS sequence"/>
</dbReference>
<dbReference type="PANTHER" id="PTHR46230">
    <property type="match status" value="1"/>
</dbReference>
<comment type="similarity">
    <text evidence="1">Belongs to the BolA/IbaG family.</text>
</comment>
<dbReference type="STRING" id="414703.SAMN04488125_101505"/>
<dbReference type="AlphaFoldDB" id="A0A1I3Z4J3"/>
<name>A0A1I3Z4J3_9HYPH</name>